<gene>
    <name evidence="3" type="ORF">CfE428DRAFT_3458</name>
</gene>
<evidence type="ECO:0000256" key="2">
    <source>
        <dbReference type="SAM" id="SignalP"/>
    </source>
</evidence>
<organism evidence="3 4">
    <name type="scientific">Chthoniobacter flavus Ellin428</name>
    <dbReference type="NCBI Taxonomy" id="497964"/>
    <lineage>
        <taxon>Bacteria</taxon>
        <taxon>Pseudomonadati</taxon>
        <taxon>Verrucomicrobiota</taxon>
        <taxon>Spartobacteria</taxon>
        <taxon>Chthoniobacterales</taxon>
        <taxon>Chthoniobacteraceae</taxon>
        <taxon>Chthoniobacter</taxon>
    </lineage>
</organism>
<proteinExistence type="predicted"/>
<name>B4D3H0_9BACT</name>
<dbReference type="Proteomes" id="UP000005824">
    <property type="component" value="Unassembled WGS sequence"/>
</dbReference>
<evidence type="ECO:0008006" key="5">
    <source>
        <dbReference type="Google" id="ProtNLM"/>
    </source>
</evidence>
<evidence type="ECO:0000313" key="3">
    <source>
        <dbReference type="EMBL" id="EDY18800.1"/>
    </source>
</evidence>
<dbReference type="EMBL" id="ABVL01000010">
    <property type="protein sequence ID" value="EDY18800.1"/>
    <property type="molecule type" value="Genomic_DNA"/>
</dbReference>
<keyword evidence="1" id="KW-1133">Transmembrane helix</keyword>
<dbReference type="AlphaFoldDB" id="B4D3H0"/>
<accession>B4D3H0</accession>
<keyword evidence="4" id="KW-1185">Reference proteome</keyword>
<feature type="transmembrane region" description="Helical" evidence="1">
    <location>
        <begin position="53"/>
        <end position="74"/>
    </location>
</feature>
<evidence type="ECO:0000256" key="1">
    <source>
        <dbReference type="SAM" id="Phobius"/>
    </source>
</evidence>
<keyword evidence="1" id="KW-0812">Transmembrane</keyword>
<comment type="caution">
    <text evidence="3">The sequence shown here is derived from an EMBL/GenBank/DDBJ whole genome shotgun (WGS) entry which is preliminary data.</text>
</comment>
<reference evidence="3 4" key="1">
    <citation type="journal article" date="2011" name="J. Bacteriol.">
        <title>Genome sequence of Chthoniobacter flavus Ellin428, an aerobic heterotrophic soil bacterium.</title>
        <authorList>
            <person name="Kant R."/>
            <person name="van Passel M.W."/>
            <person name="Palva A."/>
            <person name="Lucas S."/>
            <person name="Lapidus A."/>
            <person name="Glavina Del Rio T."/>
            <person name="Dalin E."/>
            <person name="Tice H."/>
            <person name="Bruce D."/>
            <person name="Goodwin L."/>
            <person name="Pitluck S."/>
            <person name="Larimer F.W."/>
            <person name="Land M.L."/>
            <person name="Hauser L."/>
            <person name="Sangwan P."/>
            <person name="de Vos W.M."/>
            <person name="Janssen P.H."/>
            <person name="Smidt H."/>
        </authorList>
    </citation>
    <scope>NUCLEOTIDE SEQUENCE [LARGE SCALE GENOMIC DNA]</scope>
    <source>
        <strain evidence="3 4">Ellin428</strain>
    </source>
</reference>
<dbReference type="RefSeq" id="WP_006980783.1">
    <property type="nucleotide sequence ID" value="NZ_ABVL01000010.1"/>
</dbReference>
<keyword evidence="2" id="KW-0732">Signal</keyword>
<dbReference type="STRING" id="497964.CfE428DRAFT_3458"/>
<sequence length="196" mass="20974" precursor="true">MSAALLLSPIFAVLSTPPPTAGISPAAAPDVTPSPVQIHDIAPPIDVFPYPPWMVATAIAVAVILLGLVIWFIVSLIRRRPPPPPPSASEIALRELEKLRTKVGEIEPYAFSVVVSDVLRTFIANAKFSLPATRQTSPEFLAAISGSKLFNESDRSLLGHFLEKCDMIKFARMDATSADNSELVESALAFVQGGQA</sequence>
<dbReference type="InParanoid" id="B4D3H0"/>
<evidence type="ECO:0000313" key="4">
    <source>
        <dbReference type="Proteomes" id="UP000005824"/>
    </source>
</evidence>
<feature type="chain" id="PRO_5002802710" description="DUF4381 domain-containing protein" evidence="2">
    <location>
        <begin position="22"/>
        <end position="196"/>
    </location>
</feature>
<dbReference type="eggNOG" id="ENOG5033A0U">
    <property type="taxonomic scope" value="Bacteria"/>
</dbReference>
<keyword evidence="1" id="KW-0472">Membrane</keyword>
<protein>
    <recommendedName>
        <fullName evidence="5">DUF4381 domain-containing protein</fullName>
    </recommendedName>
</protein>
<feature type="signal peptide" evidence="2">
    <location>
        <begin position="1"/>
        <end position="21"/>
    </location>
</feature>